<organism evidence="1 2">
    <name type="scientific">Bremerella cremea</name>
    <dbReference type="NCBI Taxonomy" id="1031537"/>
    <lineage>
        <taxon>Bacteria</taxon>
        <taxon>Pseudomonadati</taxon>
        <taxon>Planctomycetota</taxon>
        <taxon>Planctomycetia</taxon>
        <taxon>Pirellulales</taxon>
        <taxon>Pirellulaceae</taxon>
        <taxon>Bremerella</taxon>
    </lineage>
</organism>
<reference evidence="1 2" key="1">
    <citation type="submission" date="2018-07" db="EMBL/GenBank/DDBJ databases">
        <title>Comparative genomes isolates from brazilian mangrove.</title>
        <authorList>
            <person name="De Araujo J.E."/>
            <person name="Taketani R.G."/>
            <person name="Silva M.C.P."/>
            <person name="Lourenco M.V."/>
            <person name="Oliveira V.M."/>
            <person name="Andreote F.D."/>
        </authorList>
    </citation>
    <scope>NUCLEOTIDE SEQUENCE [LARGE SCALE GENOMIC DNA]</scope>
    <source>
        <strain evidence="1 2">HEX PRIS-MGV</strain>
    </source>
</reference>
<dbReference type="EMBL" id="QPEX01000039">
    <property type="protein sequence ID" value="RCS43251.1"/>
    <property type="molecule type" value="Genomic_DNA"/>
</dbReference>
<dbReference type="Proteomes" id="UP000253562">
    <property type="component" value="Unassembled WGS sequence"/>
</dbReference>
<evidence type="ECO:0000313" key="2">
    <source>
        <dbReference type="Proteomes" id="UP000253562"/>
    </source>
</evidence>
<comment type="caution">
    <text evidence="1">The sequence shown here is derived from an EMBL/GenBank/DDBJ whole genome shotgun (WGS) entry which is preliminary data.</text>
</comment>
<dbReference type="AlphaFoldDB" id="A0A368KMG6"/>
<sequence length="84" mass="9526">MDCSFASSQTDSIAEDLTFIWETIESRMPHLRVKKKLLKRFGAINNPAIASTLRELIRLNIGDQMAQRFFAAKANELELLDTIA</sequence>
<proteinExistence type="predicted"/>
<name>A0A368KMG6_9BACT</name>
<accession>A0A368KMG6</accession>
<evidence type="ECO:0000313" key="1">
    <source>
        <dbReference type="EMBL" id="RCS43251.1"/>
    </source>
</evidence>
<protein>
    <submittedName>
        <fullName evidence="1">Uncharacterized protein</fullName>
    </submittedName>
</protein>
<gene>
    <name evidence="1" type="ORF">DTL42_19030</name>
</gene>